<sequence length="131" mass="14973">MKIGFIKRDTTLIPRYSALVTVRLDDQDVRVWSEGRPLRVKFLLIELTRPSGHGEWDVKQVKVTGWSAKGRIPRGHTEPTPEQKRRLIEDATQWRQASYETDDFMMTPEVERIIEKAVANVAADCAAANNP</sequence>
<accession>A0A2N3QNP9</accession>
<dbReference type="EMBL" id="PCHA01000037">
    <property type="protein sequence ID" value="PKU93254.1"/>
    <property type="molecule type" value="Genomic_DNA"/>
</dbReference>
<reference evidence="1 2" key="1">
    <citation type="submission" date="2017-10" db="EMBL/GenBank/DDBJ databases">
        <title>Bifidobacterium genomics.</title>
        <authorList>
            <person name="Lugli G.A."/>
            <person name="Milani C."/>
            <person name="Mancabelli L."/>
        </authorList>
    </citation>
    <scope>NUCLEOTIDE SEQUENCE [LARGE SCALE GENOMIC DNA]</scope>
    <source>
        <strain evidence="1 2">1747B</strain>
    </source>
</reference>
<dbReference type="Proteomes" id="UP000233722">
    <property type="component" value="Unassembled WGS sequence"/>
</dbReference>
<evidence type="ECO:0000313" key="1">
    <source>
        <dbReference type="EMBL" id="PKU93254.1"/>
    </source>
</evidence>
<dbReference type="RefSeq" id="WP_101431162.1">
    <property type="nucleotide sequence ID" value="NZ_PCHA01000037.1"/>
</dbReference>
<proteinExistence type="predicted"/>
<organism evidence="1 2">
    <name type="scientific">Bifidobacterium pseudolongum subsp. globosum</name>
    <dbReference type="NCBI Taxonomy" id="1690"/>
    <lineage>
        <taxon>Bacteria</taxon>
        <taxon>Bacillati</taxon>
        <taxon>Actinomycetota</taxon>
        <taxon>Actinomycetes</taxon>
        <taxon>Bifidobacteriales</taxon>
        <taxon>Bifidobacteriaceae</taxon>
        <taxon>Bifidobacterium</taxon>
    </lineage>
</organism>
<dbReference type="AlphaFoldDB" id="A0A2N3QNP9"/>
<gene>
    <name evidence="1" type="ORF">CQR45_1785</name>
</gene>
<name>A0A2N3QNP9_9BIFI</name>
<protein>
    <submittedName>
        <fullName evidence="1">Uncharacterized protein</fullName>
    </submittedName>
</protein>
<evidence type="ECO:0000313" key="2">
    <source>
        <dbReference type="Proteomes" id="UP000233722"/>
    </source>
</evidence>
<comment type="caution">
    <text evidence="1">The sequence shown here is derived from an EMBL/GenBank/DDBJ whole genome shotgun (WGS) entry which is preliminary data.</text>
</comment>